<dbReference type="EMBL" id="CP039353">
    <property type="protein sequence ID" value="QCE06146.1"/>
    <property type="molecule type" value="Genomic_DNA"/>
</dbReference>
<dbReference type="Proteomes" id="UP000501690">
    <property type="component" value="Linkage Group LG9"/>
</dbReference>
<sequence>MGTGFFSTPLSPSIADCASVHEPNVTGIAPPSNSTQKTPRLRRRPRTTTIVLRRTLSLLYATAPTSLLRLLHHFQPPSRRQFSSGRKYRGCASSSIVIPFSRSQSVMY</sequence>
<reference evidence="2 3" key="1">
    <citation type="submission" date="2019-04" db="EMBL/GenBank/DDBJ databases">
        <title>An improved genome assembly and genetic linkage map for asparagus bean, Vigna unguiculata ssp. sesquipedialis.</title>
        <authorList>
            <person name="Xia Q."/>
            <person name="Zhang R."/>
            <person name="Dong Y."/>
        </authorList>
    </citation>
    <scope>NUCLEOTIDE SEQUENCE [LARGE SCALE GENOMIC DNA]</scope>
    <source>
        <tissue evidence="2">Leaf</tissue>
    </source>
</reference>
<dbReference type="AlphaFoldDB" id="A0A4D6MXH9"/>
<accession>A0A4D6MXH9</accession>
<feature type="region of interest" description="Disordered" evidence="1">
    <location>
        <begin position="25"/>
        <end position="45"/>
    </location>
</feature>
<proteinExistence type="predicted"/>
<organism evidence="2 3">
    <name type="scientific">Vigna unguiculata</name>
    <name type="common">Cowpea</name>
    <dbReference type="NCBI Taxonomy" id="3917"/>
    <lineage>
        <taxon>Eukaryota</taxon>
        <taxon>Viridiplantae</taxon>
        <taxon>Streptophyta</taxon>
        <taxon>Embryophyta</taxon>
        <taxon>Tracheophyta</taxon>
        <taxon>Spermatophyta</taxon>
        <taxon>Magnoliopsida</taxon>
        <taxon>eudicotyledons</taxon>
        <taxon>Gunneridae</taxon>
        <taxon>Pentapetalae</taxon>
        <taxon>rosids</taxon>
        <taxon>fabids</taxon>
        <taxon>Fabales</taxon>
        <taxon>Fabaceae</taxon>
        <taxon>Papilionoideae</taxon>
        <taxon>50 kb inversion clade</taxon>
        <taxon>NPAAA clade</taxon>
        <taxon>indigoferoid/millettioid clade</taxon>
        <taxon>Phaseoleae</taxon>
        <taxon>Vigna</taxon>
    </lineage>
</organism>
<evidence type="ECO:0000256" key="1">
    <source>
        <dbReference type="SAM" id="MobiDB-lite"/>
    </source>
</evidence>
<gene>
    <name evidence="2" type="ORF">DEO72_LG9g1157</name>
</gene>
<protein>
    <submittedName>
        <fullName evidence="2">Uncharacterized protein</fullName>
    </submittedName>
</protein>
<evidence type="ECO:0000313" key="3">
    <source>
        <dbReference type="Proteomes" id="UP000501690"/>
    </source>
</evidence>
<keyword evidence="3" id="KW-1185">Reference proteome</keyword>
<evidence type="ECO:0000313" key="2">
    <source>
        <dbReference type="EMBL" id="QCE06146.1"/>
    </source>
</evidence>
<name>A0A4D6MXH9_VIGUN</name>